<sequence length="305" mass="36494">MNPTNQSVSRFITFYKSLPFYKKRFLQNPFRISTPPLNSQNGAFSCREFARGMCHRPNCKLLHGVSHFKNSFVYDCFGDETVLLKQERTVNCVFIQVKEEEIIKVSENEMINGREGLKESIGVNEEEKQNKERRNEQNQLQNKQNLKQNEVKGLENEQKRQYNDQSNNLHQKEMQKDYNEPENVNKQIQLNEQNEQMNEQSEQEQQNETLSEENNTFGEETEETDEMDEIDENQHKTEKNIDIEKHTLQMLQQFPIQNVEGFHQKGRTFRIQFTHRRDAEFWKEALNWKWIDNFRIEAEIGPDMF</sequence>
<organism evidence="2 3">
    <name type="scientific">Hexamita inflata</name>
    <dbReference type="NCBI Taxonomy" id="28002"/>
    <lineage>
        <taxon>Eukaryota</taxon>
        <taxon>Metamonada</taxon>
        <taxon>Diplomonadida</taxon>
        <taxon>Hexamitidae</taxon>
        <taxon>Hexamitinae</taxon>
        <taxon>Hexamita</taxon>
    </lineage>
</organism>
<feature type="compositionally biased region" description="Low complexity" evidence="1">
    <location>
        <begin position="137"/>
        <end position="148"/>
    </location>
</feature>
<name>A0ABP1HHY1_9EUKA</name>
<gene>
    <name evidence="2" type="ORF">HINF_LOCUS13785</name>
</gene>
<feature type="compositionally biased region" description="Acidic residues" evidence="1">
    <location>
        <begin position="219"/>
        <end position="228"/>
    </location>
</feature>
<proteinExistence type="predicted"/>
<evidence type="ECO:0000313" key="2">
    <source>
        <dbReference type="EMBL" id="CAL5994926.1"/>
    </source>
</evidence>
<feature type="region of interest" description="Disordered" evidence="1">
    <location>
        <begin position="121"/>
        <end position="149"/>
    </location>
</feature>
<comment type="caution">
    <text evidence="2">The sequence shown here is derived from an EMBL/GenBank/DDBJ whole genome shotgun (WGS) entry which is preliminary data.</text>
</comment>
<evidence type="ECO:0000313" key="3">
    <source>
        <dbReference type="Proteomes" id="UP001642409"/>
    </source>
</evidence>
<feature type="compositionally biased region" description="Low complexity" evidence="1">
    <location>
        <begin position="194"/>
        <end position="218"/>
    </location>
</feature>
<feature type="compositionally biased region" description="Basic and acidic residues" evidence="1">
    <location>
        <begin position="125"/>
        <end position="136"/>
    </location>
</feature>
<dbReference type="Proteomes" id="UP001642409">
    <property type="component" value="Unassembled WGS sequence"/>
</dbReference>
<dbReference type="EMBL" id="CAXDID020000032">
    <property type="protein sequence ID" value="CAL5994926.1"/>
    <property type="molecule type" value="Genomic_DNA"/>
</dbReference>
<evidence type="ECO:0000256" key="1">
    <source>
        <dbReference type="SAM" id="MobiDB-lite"/>
    </source>
</evidence>
<protein>
    <submittedName>
        <fullName evidence="2">Hypothetical_protein</fullName>
    </submittedName>
</protein>
<accession>A0ABP1HHY1</accession>
<reference evidence="2 3" key="1">
    <citation type="submission" date="2024-07" db="EMBL/GenBank/DDBJ databases">
        <authorList>
            <person name="Akdeniz Z."/>
        </authorList>
    </citation>
    <scope>NUCLEOTIDE SEQUENCE [LARGE SCALE GENOMIC DNA]</scope>
</reference>
<feature type="region of interest" description="Disordered" evidence="1">
    <location>
        <begin position="194"/>
        <end position="228"/>
    </location>
</feature>
<keyword evidence="3" id="KW-1185">Reference proteome</keyword>